<dbReference type="GO" id="GO:0000287">
    <property type="term" value="F:magnesium ion binding"/>
    <property type="evidence" value="ECO:0007669"/>
    <property type="project" value="UniProtKB-UniRule"/>
</dbReference>
<evidence type="ECO:0000259" key="6">
    <source>
        <dbReference type="Pfam" id="PF01973"/>
    </source>
</evidence>
<proteinExistence type="inferred from homology"/>
<evidence type="ECO:0000256" key="3">
    <source>
        <dbReference type="ARBA" id="ARBA00022777"/>
    </source>
</evidence>
<dbReference type="GO" id="GO:0016301">
    <property type="term" value="F:kinase activity"/>
    <property type="evidence" value="ECO:0007669"/>
    <property type="project" value="UniProtKB-KW"/>
</dbReference>
<dbReference type="PANTHER" id="PTHR39648">
    <property type="entry name" value="6-HYDROXYMETHYL-7,8-DIHYDROPTERIN PYROPHOSPHOKINASE"/>
    <property type="match status" value="1"/>
</dbReference>
<dbReference type="GO" id="GO:0004788">
    <property type="term" value="F:thiamine diphosphokinase activity"/>
    <property type="evidence" value="ECO:0007669"/>
    <property type="project" value="InterPro"/>
</dbReference>
<dbReference type="EC" id="2.7.6.3" evidence="5"/>
<organism evidence="7">
    <name type="scientific">Ignisphaera aggregans</name>
    <dbReference type="NCBI Taxonomy" id="334771"/>
    <lineage>
        <taxon>Archaea</taxon>
        <taxon>Thermoproteota</taxon>
        <taxon>Thermoprotei</taxon>
        <taxon>Desulfurococcales</taxon>
        <taxon>Desulfurococcaceae</taxon>
        <taxon>Ignisphaera</taxon>
    </lineage>
</organism>
<dbReference type="EMBL" id="DTBZ01000167">
    <property type="protein sequence ID" value="HGQ19063.1"/>
    <property type="molecule type" value="Genomic_DNA"/>
</dbReference>
<keyword evidence="5" id="KW-0460">Magnesium</keyword>
<comment type="caution">
    <text evidence="7">The sequence shown here is derived from an EMBL/GenBank/DDBJ whole genome shotgun (WGS) entry which is preliminary data.</text>
</comment>
<gene>
    <name evidence="5" type="primary">mptE</name>
    <name evidence="7" type="ORF">ENT87_08480</name>
    <name evidence="8" type="ORF">ENU30_08870</name>
</gene>
<evidence type="ECO:0000256" key="1">
    <source>
        <dbReference type="ARBA" id="ARBA00022679"/>
    </source>
</evidence>
<evidence type="ECO:0000313" key="7">
    <source>
        <dbReference type="EMBL" id="HGN37560.1"/>
    </source>
</evidence>
<sequence length="248" mass="27599">MSWLIDRNLWLELYSSIKSMLNLSFDQDQMATDTLSSILSALPNAIDVQQLRNAISSRCVFILGPALNIEHDFRKAIELGLTDRLPTIAIDGTATFLYEKGFIPDIIVSDLDGDPNHIVYLNKRGSIAIVHGHGDNIGEIRMWVPRFRGSVIGSTQVEPKPYVYNFGGFTDGDRALFIAYALGVRKAIIGGMDFRGPIGRYSIVYRRKDEDIKRVKLSIAIKLISMLISWGMEIDALSDPGIPGVKVI</sequence>
<evidence type="ECO:0000313" key="8">
    <source>
        <dbReference type="EMBL" id="HGQ19063.1"/>
    </source>
</evidence>
<evidence type="ECO:0000256" key="2">
    <source>
        <dbReference type="ARBA" id="ARBA00022741"/>
    </source>
</evidence>
<keyword evidence="2 5" id="KW-0547">Nucleotide-binding</keyword>
<dbReference type="GO" id="GO:0009229">
    <property type="term" value="P:thiamine diphosphate biosynthetic process"/>
    <property type="evidence" value="ECO:0007669"/>
    <property type="project" value="InterPro"/>
</dbReference>
<comment type="catalytic activity">
    <reaction evidence="5">
        <text>6-hydroxymethyl-7,8-dihydropterin + ATP = (7,8-dihydropterin-6-yl)methyl diphosphate + AMP + H(+)</text>
        <dbReference type="Rhea" id="RHEA:11412"/>
        <dbReference type="ChEBI" id="CHEBI:15378"/>
        <dbReference type="ChEBI" id="CHEBI:30616"/>
        <dbReference type="ChEBI" id="CHEBI:44841"/>
        <dbReference type="ChEBI" id="CHEBI:72950"/>
        <dbReference type="ChEBI" id="CHEBI:456215"/>
        <dbReference type="EC" id="2.7.6.3"/>
    </reaction>
</comment>
<evidence type="ECO:0000256" key="5">
    <source>
        <dbReference type="HAMAP-Rule" id="MF_02131"/>
    </source>
</evidence>
<comment type="function">
    <text evidence="5">Catalyzes the transfer of diphosphate from ATP to 6-hydroxymethyl-7,8-dihydropterin (6-HMD), leading to 6-hydroxymethyl-7,8-dihydropterin diphosphate (6-HMDP).</text>
</comment>
<reference evidence="7" key="1">
    <citation type="journal article" date="2020" name="mSystems">
        <title>Genome- and Community-Level Interaction Insights into Carbon Utilization and Element Cycling Functions of Hydrothermarchaeota in Hydrothermal Sediment.</title>
        <authorList>
            <person name="Zhou Z."/>
            <person name="Liu Y."/>
            <person name="Xu W."/>
            <person name="Pan J."/>
            <person name="Luo Z.H."/>
            <person name="Li M."/>
        </authorList>
    </citation>
    <scope>NUCLEOTIDE SEQUENCE [LARGE SCALE GENOMIC DNA]</scope>
    <source>
        <strain evidence="7">SpSt-618</strain>
        <strain evidence="8">SpSt-657</strain>
    </source>
</reference>
<dbReference type="InterPro" id="IPR027510">
    <property type="entry name" value="HMPDK_MptE"/>
</dbReference>
<dbReference type="Pfam" id="PF01973">
    <property type="entry name" value="MptE-like"/>
    <property type="match status" value="1"/>
</dbReference>
<feature type="domain" description="6-hydroxymethylpterin diphosphokinase MptE-like" evidence="6">
    <location>
        <begin position="46"/>
        <end position="195"/>
    </location>
</feature>
<dbReference type="AlphaFoldDB" id="A0A7J3I9V1"/>
<keyword evidence="1 5" id="KW-0808">Transferase</keyword>
<evidence type="ECO:0000256" key="4">
    <source>
        <dbReference type="ARBA" id="ARBA00022840"/>
    </source>
</evidence>
<comment type="cofactor">
    <cofactor evidence="5">
        <name>Mg(2+)</name>
        <dbReference type="ChEBI" id="CHEBI:18420"/>
    </cofactor>
</comment>
<dbReference type="GO" id="GO:0003848">
    <property type="term" value="F:2-amino-4-hydroxy-6-hydroxymethyldihydropteridine diphosphokinase activity"/>
    <property type="evidence" value="ECO:0007669"/>
    <property type="project" value="UniProtKB-UniRule"/>
</dbReference>
<accession>A0A7J3I9V1</accession>
<dbReference type="EMBL" id="DTAI01000253">
    <property type="protein sequence ID" value="HGN37560.1"/>
    <property type="molecule type" value="Genomic_DNA"/>
</dbReference>
<name>A0A7J3I9V1_9CREN</name>
<dbReference type="InterPro" id="IPR036759">
    <property type="entry name" value="TPK_catalytic_sf"/>
</dbReference>
<keyword evidence="4 5" id="KW-0067">ATP-binding</keyword>
<dbReference type="PANTHER" id="PTHR39648:SF1">
    <property type="entry name" value="6-HYDROXYMETHYL-7,8-DIHYDROPTERIN PYROPHOSPHOKINASE"/>
    <property type="match status" value="1"/>
</dbReference>
<dbReference type="GO" id="GO:0005524">
    <property type="term" value="F:ATP binding"/>
    <property type="evidence" value="ECO:0007669"/>
    <property type="project" value="UniProtKB-UniRule"/>
</dbReference>
<dbReference type="InterPro" id="IPR002826">
    <property type="entry name" value="MptE-like"/>
</dbReference>
<dbReference type="HAMAP" id="MF_02131">
    <property type="entry name" value="HMPDK_arch"/>
    <property type="match status" value="1"/>
</dbReference>
<protein>
    <recommendedName>
        <fullName evidence="5">6-hydroxymethyl-7,8-dihydropterin pyrophosphokinase</fullName>
        <shortName evidence="5">HPPK</shortName>
        <ecNumber evidence="5">2.7.6.3</ecNumber>
    </recommendedName>
    <alternativeName>
        <fullName evidence="5">2-amino-4-hydroxy-6-hydroxymethyldihydropteridine pyrophosphokinase</fullName>
    </alternativeName>
    <alternativeName>
        <fullName evidence="5">6-hydroxymethyl-7,8-dihydropterin diphosphokinase</fullName>
        <shortName evidence="5">6-HMPDK</shortName>
    </alternativeName>
    <alternativeName>
        <fullName evidence="5">7,8-dihydro-6-hydroxymethylpterin diphosphokinase</fullName>
    </alternativeName>
    <alternativeName>
        <fullName evidence="5">7,8-dihydro-6-hydroxymethylpterin pyrophosphokinase</fullName>
        <shortName evidence="5">PPPK</shortName>
    </alternativeName>
</protein>
<keyword evidence="3 5" id="KW-0418">Kinase</keyword>
<comment type="similarity">
    <text evidence="5">Belongs to the archaeal 6-HMPDK family.</text>
</comment>
<dbReference type="SUPFAM" id="SSF63999">
    <property type="entry name" value="Thiamin pyrophosphokinase, catalytic domain"/>
    <property type="match status" value="1"/>
</dbReference>